<feature type="active site" description="Proton donor/acceptor" evidence="1">
    <location>
        <position position="90"/>
    </location>
</feature>
<gene>
    <name evidence="3" type="ORF">SAMN05428953_11282</name>
</gene>
<evidence type="ECO:0000313" key="4">
    <source>
        <dbReference type="Proteomes" id="UP000198894"/>
    </source>
</evidence>
<dbReference type="PROSITE" id="PS00175">
    <property type="entry name" value="PG_MUTASE"/>
    <property type="match status" value="1"/>
</dbReference>
<dbReference type="PANTHER" id="PTHR48100:SF59">
    <property type="entry name" value="ADENOSYLCOBALAMIN_ALPHA-RIBAZOLE PHOSPHATASE"/>
    <property type="match status" value="1"/>
</dbReference>
<dbReference type="Pfam" id="PF00300">
    <property type="entry name" value="His_Phos_1"/>
    <property type="match status" value="1"/>
</dbReference>
<evidence type="ECO:0000256" key="2">
    <source>
        <dbReference type="PIRSR" id="PIRSR613078-2"/>
    </source>
</evidence>
<dbReference type="CDD" id="cd07067">
    <property type="entry name" value="HP_PGM_like"/>
    <property type="match status" value="1"/>
</dbReference>
<dbReference type="EMBL" id="FNEE01000012">
    <property type="protein sequence ID" value="SDK16244.1"/>
    <property type="molecule type" value="Genomic_DNA"/>
</dbReference>
<dbReference type="InterPro" id="IPR013078">
    <property type="entry name" value="His_Pase_superF_clade-1"/>
</dbReference>
<keyword evidence="4" id="KW-1185">Reference proteome</keyword>
<dbReference type="SUPFAM" id="SSF53254">
    <property type="entry name" value="Phosphoglycerate mutase-like"/>
    <property type="match status" value="1"/>
</dbReference>
<evidence type="ECO:0000313" key="3">
    <source>
        <dbReference type="EMBL" id="SDK16244.1"/>
    </source>
</evidence>
<sequence>MYPLVYIARHGQTVWNAESRLQGQADTDLNPLGREQATGNGHRLAELVHDPEDFDFVASPMRRTRETMERIRRAMGLDPQAYRTDPRLVEMSFGDWQGFTFPELEARHLGSARERRLDKWNFLPPGEGAESYQMLLERVKPWFDALDRRTVCVTHGGVVRALFRMVLGMPEKEAARLNVPHDRLLRLEGRRLEWL</sequence>
<dbReference type="PIRSF" id="PIRSF000709">
    <property type="entry name" value="6PFK_2-Ptase"/>
    <property type="match status" value="1"/>
</dbReference>
<organism evidence="3 4">
    <name type="scientific">Mesorhizobium muleiense</name>
    <dbReference type="NCBI Taxonomy" id="1004279"/>
    <lineage>
        <taxon>Bacteria</taxon>
        <taxon>Pseudomonadati</taxon>
        <taxon>Pseudomonadota</taxon>
        <taxon>Alphaproteobacteria</taxon>
        <taxon>Hyphomicrobiales</taxon>
        <taxon>Phyllobacteriaceae</taxon>
        <taxon>Mesorhizobium</taxon>
    </lineage>
</organism>
<proteinExistence type="predicted"/>
<dbReference type="AlphaFoldDB" id="A0A1G8ZNS9"/>
<dbReference type="InterPro" id="IPR001345">
    <property type="entry name" value="PG/BPGM_mutase_AS"/>
</dbReference>
<feature type="active site" description="Tele-phosphohistidine intermediate" evidence="1">
    <location>
        <position position="10"/>
    </location>
</feature>
<dbReference type="InterPro" id="IPR029033">
    <property type="entry name" value="His_PPase_superfam"/>
</dbReference>
<dbReference type="GO" id="GO:0005737">
    <property type="term" value="C:cytoplasm"/>
    <property type="evidence" value="ECO:0007669"/>
    <property type="project" value="TreeGrafter"/>
</dbReference>
<dbReference type="Gene3D" id="3.40.50.1240">
    <property type="entry name" value="Phosphoglycerate mutase-like"/>
    <property type="match status" value="1"/>
</dbReference>
<feature type="binding site" evidence="2">
    <location>
        <begin position="9"/>
        <end position="16"/>
    </location>
    <ligand>
        <name>substrate</name>
    </ligand>
</feature>
<dbReference type="PANTHER" id="PTHR48100">
    <property type="entry name" value="BROAD-SPECIFICITY PHOSPHATASE YOR283W-RELATED"/>
    <property type="match status" value="1"/>
</dbReference>
<dbReference type="SMART" id="SM00855">
    <property type="entry name" value="PGAM"/>
    <property type="match status" value="1"/>
</dbReference>
<feature type="binding site" evidence="2">
    <location>
        <position position="63"/>
    </location>
    <ligand>
        <name>substrate</name>
    </ligand>
</feature>
<reference evidence="4" key="1">
    <citation type="submission" date="2016-10" db="EMBL/GenBank/DDBJ databases">
        <authorList>
            <person name="Varghese N."/>
            <person name="Submissions S."/>
        </authorList>
    </citation>
    <scope>NUCLEOTIDE SEQUENCE [LARGE SCALE GENOMIC DNA]</scope>
    <source>
        <strain evidence="4">CGMCC 1.11022</strain>
    </source>
</reference>
<accession>A0A1G8ZNS9</accession>
<name>A0A1G8ZNS9_9HYPH</name>
<dbReference type="GO" id="GO:0016791">
    <property type="term" value="F:phosphatase activity"/>
    <property type="evidence" value="ECO:0007669"/>
    <property type="project" value="TreeGrafter"/>
</dbReference>
<dbReference type="Proteomes" id="UP000198894">
    <property type="component" value="Unassembled WGS sequence"/>
</dbReference>
<evidence type="ECO:0000256" key="1">
    <source>
        <dbReference type="PIRSR" id="PIRSR613078-1"/>
    </source>
</evidence>
<dbReference type="RefSeq" id="WP_091596013.1">
    <property type="nucleotide sequence ID" value="NZ_FNEE01000012.1"/>
</dbReference>
<protein>
    <submittedName>
        <fullName evidence="3">Probable phosphoglycerate mutase</fullName>
    </submittedName>
</protein>
<dbReference type="InterPro" id="IPR050275">
    <property type="entry name" value="PGM_Phosphatase"/>
</dbReference>